<dbReference type="GO" id="GO:0031012">
    <property type="term" value="C:extracellular matrix"/>
    <property type="evidence" value="ECO:0007669"/>
    <property type="project" value="TreeGrafter"/>
</dbReference>
<dbReference type="PANTHER" id="PTHR33395:SF22">
    <property type="entry name" value="REVERSE TRANSCRIPTASE DOMAIN-CONTAINING PROTEIN"/>
    <property type="match status" value="1"/>
</dbReference>
<organism evidence="1 2">
    <name type="scientific">Mytilus edulis</name>
    <name type="common">Blue mussel</name>
    <dbReference type="NCBI Taxonomy" id="6550"/>
    <lineage>
        <taxon>Eukaryota</taxon>
        <taxon>Metazoa</taxon>
        <taxon>Spiralia</taxon>
        <taxon>Lophotrochozoa</taxon>
        <taxon>Mollusca</taxon>
        <taxon>Bivalvia</taxon>
        <taxon>Autobranchia</taxon>
        <taxon>Pteriomorphia</taxon>
        <taxon>Mytilida</taxon>
        <taxon>Mytiloidea</taxon>
        <taxon>Mytilidae</taxon>
        <taxon>Mytilinae</taxon>
        <taxon>Mytilus</taxon>
    </lineage>
</organism>
<sequence>MDRYKRLKQETQWEVRQANKKYMEEVSTNYKDNSKKFWSYIKSKGQEWTGVAPLKNKLGFLQSDNKSKAEILNDQFQSVFTKENLNNFPNKGKSPYSTMDDIKISTKGVHKLLKNLKPHKATGPDSIPSFILKTAADQLAPFLTDLRTRGIGRFYQERTKSETYGQSFFPKTIRDWNQLPAKTTSADSIEGFRAALKAGSGRK</sequence>
<dbReference type="GO" id="GO:0007508">
    <property type="term" value="P:larval heart development"/>
    <property type="evidence" value="ECO:0007669"/>
    <property type="project" value="TreeGrafter"/>
</dbReference>
<evidence type="ECO:0000313" key="2">
    <source>
        <dbReference type="Proteomes" id="UP000683360"/>
    </source>
</evidence>
<dbReference type="GO" id="GO:0061343">
    <property type="term" value="P:cell adhesion involved in heart morphogenesis"/>
    <property type="evidence" value="ECO:0007669"/>
    <property type="project" value="TreeGrafter"/>
</dbReference>
<name>A0A8S3U9K2_MYTED</name>
<dbReference type="OrthoDB" id="10056483at2759"/>
<evidence type="ECO:0000313" key="1">
    <source>
        <dbReference type="EMBL" id="CAG2240211.1"/>
    </source>
</evidence>
<reference evidence="1" key="1">
    <citation type="submission" date="2021-03" db="EMBL/GenBank/DDBJ databases">
        <authorList>
            <person name="Bekaert M."/>
        </authorList>
    </citation>
    <scope>NUCLEOTIDE SEQUENCE</scope>
</reference>
<dbReference type="AlphaFoldDB" id="A0A8S3U9K2"/>
<dbReference type="EMBL" id="CAJPWZ010002551">
    <property type="protein sequence ID" value="CAG2240211.1"/>
    <property type="molecule type" value="Genomic_DNA"/>
</dbReference>
<accession>A0A8S3U9K2</accession>
<protein>
    <submittedName>
        <fullName evidence="1">Uncharacterized protein</fullName>
    </submittedName>
</protein>
<comment type="caution">
    <text evidence="1">The sequence shown here is derived from an EMBL/GenBank/DDBJ whole genome shotgun (WGS) entry which is preliminary data.</text>
</comment>
<dbReference type="Proteomes" id="UP000683360">
    <property type="component" value="Unassembled WGS sequence"/>
</dbReference>
<proteinExistence type="predicted"/>
<gene>
    <name evidence="1" type="ORF">MEDL_52525</name>
</gene>
<dbReference type="PANTHER" id="PTHR33395">
    <property type="entry name" value="TRANSCRIPTASE, PUTATIVE-RELATED-RELATED"/>
    <property type="match status" value="1"/>
</dbReference>
<keyword evidence="2" id="KW-1185">Reference proteome</keyword>